<dbReference type="EMBL" id="CP012673">
    <property type="protein sequence ID" value="AUX48653.1"/>
    <property type="molecule type" value="Genomic_DNA"/>
</dbReference>
<dbReference type="PANTHER" id="PTHR48011:SF4">
    <property type="entry name" value="MITOGEN-ACTIVATED PROTEIN KINASE KINASE KINASE 19"/>
    <property type="match status" value="1"/>
</dbReference>
<dbReference type="InterPro" id="IPR011990">
    <property type="entry name" value="TPR-like_helical_dom_sf"/>
</dbReference>
<dbReference type="SUPFAM" id="SSF48452">
    <property type="entry name" value="TPR-like"/>
    <property type="match status" value="2"/>
</dbReference>
<feature type="region of interest" description="Disordered" evidence="1">
    <location>
        <begin position="36"/>
        <end position="71"/>
    </location>
</feature>
<dbReference type="EC" id="2.7.11.1" evidence="3"/>
<dbReference type="RefSeq" id="WP_104986481.1">
    <property type="nucleotide sequence ID" value="NZ_CP012673.1"/>
</dbReference>
<feature type="region of interest" description="Disordered" evidence="1">
    <location>
        <begin position="1434"/>
        <end position="1463"/>
    </location>
</feature>
<dbReference type="InterPro" id="IPR052751">
    <property type="entry name" value="Plant_MAPKKK"/>
</dbReference>
<keyword evidence="3" id="KW-0418">Kinase</keyword>
<dbReference type="SMART" id="SM00028">
    <property type="entry name" value="TPR"/>
    <property type="match status" value="5"/>
</dbReference>
<dbReference type="InterPro" id="IPR041664">
    <property type="entry name" value="AAA_16"/>
</dbReference>
<dbReference type="Pfam" id="PF13191">
    <property type="entry name" value="AAA_16"/>
    <property type="match status" value="1"/>
</dbReference>
<dbReference type="Pfam" id="PF00069">
    <property type="entry name" value="Pkinase"/>
    <property type="match status" value="1"/>
</dbReference>
<feature type="region of interest" description="Disordered" evidence="1">
    <location>
        <begin position="486"/>
        <end position="543"/>
    </location>
</feature>
<protein>
    <submittedName>
        <fullName evidence="3">Protein kinase</fullName>
        <ecNumber evidence="3">2.7.11.1</ecNumber>
    </submittedName>
</protein>
<sequence length="1463" mass="154185">MPLDARPLGLPACAGAPSARCRECGRRVARADPGCPHHGPVVRQGCPERHGDAPLADDTGESGLREATPPSIPGFRRVRLAGAGGFGTVYAAEPEGGGPTVAIKVARADRPGAGLRLVEEMKALHGVGPPHVPAVYACGQLASGLPYFVMEYIEARTLADRLIAPGVASPVPPREACALARAALRALAEIHARGYVHRDLKPENILVAGPKGAGSGGLRATIIDLGLAAGPAEGPPRLTAESDAPGTAEYMAPEQCDGHGDVDARADVYALGVVLFELLTGRPPFWGPPAVVRQDHMSRRPPRPSSLAPIALPLEQLVLRCLAKDRSQRFASAAALDAALERLERAQDRRPALPARPAAEAPAPGPRKLERRAVALLFFEAELDVVSLQRRVSALGGELAHAAGRRFVAAFDHDGGASPLRRAAHGARELEQQRILVRGLLDVASVSIQVRPDGTRRFLSPLFQREDHFPGGDAAGILMSPAAAAALGEGGPQPRGESHAAPGPTSALSGPASIFPGPASVFPGPASALPQADSAGDTTSEPLFGRGDVVEALVAGARHAATAATPTIASVIGSAGHGKSRLAAALVRRLRALDARAEVIELHTGEPVAGGADRVVREILQHALALPPSPPADGGSALLRRRLGDARYTKHGAAVALALGWIGDGDGGAARYPELRALAAAPGALRAALAVAAGEALRRRAHETPLLIVLDDAHAADDAALAALEYAALAEARAPLFICALARPVFERARPAWGERAALRETHRLDPLDRESAIALCRRLLLPAEDVPEPALAHLCDRAQGVPLLLVELVRGLKREGIVRRHPKGDAWYLATDELDRLPDLPLLDWLALGEIDALPTALQAHARLVALLGPDVTVAEVAGVLHRLDEQGEADDLPLDAAVAVKRLIAAGLLVQDRRGRIGFRHALVREAVARGAPEQLRRRAHLAAFKLHRDAASGEAGEGAAPHLKDARLLPLAYHAAQAGLGAVAERAYLALAERARARHAYLDAETFYSRALEQPLEPTIPSVPTCARSPLAGASSGALGGVSSGAPDEVRPDRAAAHRGRGLMRYRLARYHDALADFAAALAIARARGDVPAQIDILLDEATALDWMDELKSSEERVQEAGALAAGIALSPALAARLALGVGRSLHRFSREEEAAAALERAAEAAAPLGDDGYETLVISLILLGFVLQGLGRLDDAEDALDRAIALCEAHRDTLHLGSVTNNRALLWACRGDKARTIADLERVLSLARELGQSGLERVGEHNLGEYLYLMDDLAAARPHIERALAIEQRRLTGTCRPVALLLLARHSFYCGEEAEARALLDRLAEAQAQARAEGRADALLVPSEEVLCAMLGLAIRDGGDAAWDALVDRSAQRSVGQEHIEVLEMRAVAALRRGRVEAARRALAAALLAAERIPNAMGDRLRRQAAAIAEREAEQTREDVRSGSSDAAREEAALDVTDM</sequence>
<organism evidence="3 4">
    <name type="scientific">Sorangium cellulosum</name>
    <name type="common">Polyangium cellulosum</name>
    <dbReference type="NCBI Taxonomy" id="56"/>
    <lineage>
        <taxon>Bacteria</taxon>
        <taxon>Pseudomonadati</taxon>
        <taxon>Myxococcota</taxon>
        <taxon>Polyangia</taxon>
        <taxon>Polyangiales</taxon>
        <taxon>Polyangiaceae</taxon>
        <taxon>Sorangium</taxon>
    </lineage>
</organism>
<dbReference type="SUPFAM" id="SSF56112">
    <property type="entry name" value="Protein kinase-like (PK-like)"/>
    <property type="match status" value="1"/>
</dbReference>
<dbReference type="OrthoDB" id="5477268at2"/>
<keyword evidence="3" id="KW-0808">Transferase</keyword>
<accession>A0A2L0FAT8</accession>
<dbReference type="Gene3D" id="1.10.510.10">
    <property type="entry name" value="Transferase(Phosphotransferase) domain 1"/>
    <property type="match status" value="1"/>
</dbReference>
<proteinExistence type="predicted"/>
<dbReference type="InterPro" id="IPR019734">
    <property type="entry name" value="TPR_rpt"/>
</dbReference>
<name>A0A2L0FAT8_SORCE</name>
<evidence type="ECO:0000256" key="1">
    <source>
        <dbReference type="SAM" id="MobiDB-lite"/>
    </source>
</evidence>
<dbReference type="GO" id="GO:0004674">
    <property type="term" value="F:protein serine/threonine kinase activity"/>
    <property type="evidence" value="ECO:0007669"/>
    <property type="project" value="UniProtKB-EC"/>
</dbReference>
<dbReference type="Gene3D" id="3.30.200.20">
    <property type="entry name" value="Phosphorylase Kinase, domain 1"/>
    <property type="match status" value="1"/>
</dbReference>
<gene>
    <name evidence="3" type="ORF">SOCE26_101940</name>
</gene>
<dbReference type="InterPro" id="IPR000719">
    <property type="entry name" value="Prot_kinase_dom"/>
</dbReference>
<dbReference type="GO" id="GO:0005524">
    <property type="term" value="F:ATP binding"/>
    <property type="evidence" value="ECO:0007669"/>
    <property type="project" value="InterPro"/>
</dbReference>
<dbReference type="Proteomes" id="UP000238348">
    <property type="component" value="Chromosome"/>
</dbReference>
<dbReference type="SMART" id="SM00220">
    <property type="entry name" value="S_TKc"/>
    <property type="match status" value="1"/>
</dbReference>
<dbReference type="InterPro" id="IPR008271">
    <property type="entry name" value="Ser/Thr_kinase_AS"/>
</dbReference>
<dbReference type="SUPFAM" id="SSF52540">
    <property type="entry name" value="P-loop containing nucleoside triphosphate hydrolases"/>
    <property type="match status" value="1"/>
</dbReference>
<evidence type="ECO:0000313" key="3">
    <source>
        <dbReference type="EMBL" id="AUX48653.1"/>
    </source>
</evidence>
<feature type="compositionally biased region" description="Basic and acidic residues" evidence="1">
    <location>
        <begin position="1434"/>
        <end position="1456"/>
    </location>
</feature>
<dbReference type="CDD" id="cd14014">
    <property type="entry name" value="STKc_PknB_like"/>
    <property type="match status" value="1"/>
</dbReference>
<evidence type="ECO:0000259" key="2">
    <source>
        <dbReference type="PROSITE" id="PS50011"/>
    </source>
</evidence>
<dbReference type="PROSITE" id="PS50011">
    <property type="entry name" value="PROTEIN_KINASE_DOM"/>
    <property type="match status" value="1"/>
</dbReference>
<dbReference type="GO" id="GO:0007165">
    <property type="term" value="P:signal transduction"/>
    <property type="evidence" value="ECO:0007669"/>
    <property type="project" value="TreeGrafter"/>
</dbReference>
<dbReference type="PROSITE" id="PS00108">
    <property type="entry name" value="PROTEIN_KINASE_ST"/>
    <property type="match status" value="1"/>
</dbReference>
<evidence type="ECO:0000313" key="4">
    <source>
        <dbReference type="Proteomes" id="UP000238348"/>
    </source>
</evidence>
<dbReference type="InterPro" id="IPR011009">
    <property type="entry name" value="Kinase-like_dom_sf"/>
</dbReference>
<dbReference type="PANTHER" id="PTHR48011">
    <property type="entry name" value="CCR4-NOT TRANSCRIPTIONAL COMPLEX SUBUNIT CAF120-RELATED"/>
    <property type="match status" value="1"/>
</dbReference>
<dbReference type="Gene3D" id="1.25.40.10">
    <property type="entry name" value="Tetratricopeptide repeat domain"/>
    <property type="match status" value="2"/>
</dbReference>
<reference evidence="3 4" key="1">
    <citation type="submission" date="2015-09" db="EMBL/GenBank/DDBJ databases">
        <title>Sorangium comparison.</title>
        <authorList>
            <person name="Zaburannyi N."/>
            <person name="Bunk B."/>
            <person name="Overmann J."/>
            <person name="Mueller R."/>
        </authorList>
    </citation>
    <scope>NUCLEOTIDE SEQUENCE [LARGE SCALE GENOMIC DNA]</scope>
    <source>
        <strain evidence="3 4">So ce26</strain>
    </source>
</reference>
<dbReference type="InterPro" id="IPR027417">
    <property type="entry name" value="P-loop_NTPase"/>
</dbReference>
<feature type="domain" description="Protein kinase" evidence="2">
    <location>
        <begin position="75"/>
        <end position="343"/>
    </location>
</feature>